<evidence type="ECO:0000256" key="1">
    <source>
        <dbReference type="ARBA" id="ARBA00004141"/>
    </source>
</evidence>
<feature type="transmembrane region" description="Helical" evidence="5">
    <location>
        <begin position="229"/>
        <end position="252"/>
    </location>
</feature>
<proteinExistence type="predicted"/>
<protein>
    <submittedName>
        <fullName evidence="7">ABC-2 type transport system permease protein</fullName>
    </submittedName>
</protein>
<keyword evidence="8" id="KW-1185">Reference proteome</keyword>
<keyword evidence="4 5" id="KW-0472">Membrane</keyword>
<feature type="transmembrane region" description="Helical" evidence="5">
    <location>
        <begin position="364"/>
        <end position="386"/>
    </location>
</feature>
<comment type="subcellular location">
    <subcellularLocation>
        <location evidence="1">Membrane</location>
        <topology evidence="1">Multi-pass membrane protein</topology>
    </subcellularLocation>
</comment>
<dbReference type="RefSeq" id="WP_140231501.1">
    <property type="nucleotide sequence ID" value="NZ_BAAAEV010000002.1"/>
</dbReference>
<comment type="caution">
    <text evidence="7">The sequence shown here is derived from an EMBL/GenBank/DDBJ whole genome shotgun (WGS) entry which is preliminary data.</text>
</comment>
<evidence type="ECO:0000256" key="5">
    <source>
        <dbReference type="SAM" id="Phobius"/>
    </source>
</evidence>
<feature type="transmembrane region" description="Helical" evidence="5">
    <location>
        <begin position="312"/>
        <end position="332"/>
    </location>
</feature>
<dbReference type="Proteomes" id="UP000788153">
    <property type="component" value="Unassembled WGS sequence"/>
</dbReference>
<keyword evidence="2 5" id="KW-0812">Transmembrane</keyword>
<sequence>MSGTRRMVRQTLTIARRDFIATVFTPTFLIFLLAPLIMLSFGAIGGIGASTMSKSSERKEVLVVIAPPADSAALVAADRRLRAIFNDQIAPAAIRIDAPSGDPAAQARGLFDARDVDVTAVMIAPLDRPRVLYSDGALKARYLAALAEQVQRDRRIDNAGRTFSQATLTPTERATTSIGGQGQAAFLTVFGLFFLTLLLAGQAVGTLAEERSNKVIEVLAAAVPLESVFLGKLIGMFGVALLFLGFWGTIVLNVGQLLPGEATQALSSIGPAIGWPAFAALFIAYFTMAYMLLGAVFLGIGAQASTPRELQMLSLPITIFQVAMFGLSSAAASQPGSWLAFGAELFPFSSPFAMGARAANSPELWPHLAALAWQLLWVAISVSIGARAFRRGVLQSAGPKFRWTGLFRRSATTRDIDTLVS</sequence>
<feature type="transmembrane region" description="Helical" evidence="5">
    <location>
        <begin position="21"/>
        <end position="49"/>
    </location>
</feature>
<evidence type="ECO:0000256" key="2">
    <source>
        <dbReference type="ARBA" id="ARBA00022692"/>
    </source>
</evidence>
<evidence type="ECO:0000259" key="6">
    <source>
        <dbReference type="Pfam" id="PF12698"/>
    </source>
</evidence>
<dbReference type="EMBL" id="JAASQP010000001">
    <property type="protein sequence ID" value="NIJ23875.1"/>
    <property type="molecule type" value="Genomic_DNA"/>
</dbReference>
<dbReference type="InterPro" id="IPR013525">
    <property type="entry name" value="ABC2_TM"/>
</dbReference>
<name>A0ABX0U1A2_9SPHN</name>
<evidence type="ECO:0000313" key="8">
    <source>
        <dbReference type="Proteomes" id="UP000788153"/>
    </source>
</evidence>
<organism evidence="7 8">
    <name type="scientific">Sphingomonas japonica</name>
    <dbReference type="NCBI Taxonomy" id="511662"/>
    <lineage>
        <taxon>Bacteria</taxon>
        <taxon>Pseudomonadati</taxon>
        <taxon>Pseudomonadota</taxon>
        <taxon>Alphaproteobacteria</taxon>
        <taxon>Sphingomonadales</taxon>
        <taxon>Sphingomonadaceae</taxon>
        <taxon>Sphingomonas</taxon>
    </lineage>
</organism>
<gene>
    <name evidence="7" type="ORF">FHT01_001417</name>
</gene>
<evidence type="ECO:0000313" key="7">
    <source>
        <dbReference type="EMBL" id="NIJ23875.1"/>
    </source>
</evidence>
<accession>A0ABX0U1A2</accession>
<reference evidence="7 8" key="1">
    <citation type="submission" date="2020-03" db="EMBL/GenBank/DDBJ databases">
        <title>Genomic Encyclopedia of Type Strains, Phase IV (KMG-IV): sequencing the most valuable type-strain genomes for metagenomic binning, comparative biology and taxonomic classification.</title>
        <authorList>
            <person name="Goeker M."/>
        </authorList>
    </citation>
    <scope>NUCLEOTIDE SEQUENCE [LARGE SCALE GENOMIC DNA]</scope>
    <source>
        <strain evidence="7 8">DSM 22753</strain>
    </source>
</reference>
<keyword evidence="3 5" id="KW-1133">Transmembrane helix</keyword>
<evidence type="ECO:0000256" key="3">
    <source>
        <dbReference type="ARBA" id="ARBA00022989"/>
    </source>
</evidence>
<feature type="domain" description="ABC-2 type transporter transmembrane" evidence="6">
    <location>
        <begin position="29"/>
        <end position="375"/>
    </location>
</feature>
<evidence type="ECO:0000256" key="4">
    <source>
        <dbReference type="ARBA" id="ARBA00023136"/>
    </source>
</evidence>
<feature type="transmembrane region" description="Helical" evidence="5">
    <location>
        <begin position="272"/>
        <end position="300"/>
    </location>
</feature>
<dbReference type="Pfam" id="PF12698">
    <property type="entry name" value="ABC2_membrane_3"/>
    <property type="match status" value="1"/>
</dbReference>
<feature type="transmembrane region" description="Helical" evidence="5">
    <location>
        <begin position="184"/>
        <end position="208"/>
    </location>
</feature>